<dbReference type="InterPro" id="IPR016064">
    <property type="entry name" value="NAD/diacylglycerol_kinase_sf"/>
</dbReference>
<dbReference type="PROSITE" id="PS50146">
    <property type="entry name" value="DAGK"/>
    <property type="match status" value="1"/>
</dbReference>
<organism evidence="10 11">
    <name type="scientific">Ventrimonas faecis</name>
    <dbReference type="NCBI Taxonomy" id="3133170"/>
    <lineage>
        <taxon>Bacteria</taxon>
        <taxon>Bacillati</taxon>
        <taxon>Bacillota</taxon>
        <taxon>Clostridia</taxon>
        <taxon>Lachnospirales</taxon>
        <taxon>Lachnospiraceae</taxon>
        <taxon>Ventrimonas</taxon>
    </lineage>
</organism>
<accession>A0ABV1HLY7</accession>
<evidence type="ECO:0000313" key="11">
    <source>
        <dbReference type="Proteomes" id="UP001437460"/>
    </source>
</evidence>
<evidence type="ECO:0000256" key="7">
    <source>
        <dbReference type="ARBA" id="ARBA00023209"/>
    </source>
</evidence>
<dbReference type="GO" id="GO:0016301">
    <property type="term" value="F:kinase activity"/>
    <property type="evidence" value="ECO:0007669"/>
    <property type="project" value="UniProtKB-KW"/>
</dbReference>
<dbReference type="PANTHER" id="PTHR12358:SF106">
    <property type="entry name" value="LIPID KINASE YEGS"/>
    <property type="match status" value="1"/>
</dbReference>
<comment type="similarity">
    <text evidence="2">Belongs to the diacylglycerol/lipid kinase family.</text>
</comment>
<dbReference type="InterPro" id="IPR005218">
    <property type="entry name" value="Diacylglycerol/lipid_kinase"/>
</dbReference>
<evidence type="ECO:0000256" key="1">
    <source>
        <dbReference type="ARBA" id="ARBA00001946"/>
    </source>
</evidence>
<evidence type="ECO:0000256" key="8">
    <source>
        <dbReference type="ARBA" id="ARBA00023264"/>
    </source>
</evidence>
<name>A0ABV1HLY7_9FIRM</name>
<dbReference type="SUPFAM" id="SSF111331">
    <property type="entry name" value="NAD kinase/diacylglycerol kinase-like"/>
    <property type="match status" value="1"/>
</dbReference>
<comment type="caution">
    <text evidence="10">The sequence shown here is derived from an EMBL/GenBank/DDBJ whole genome shotgun (WGS) entry which is preliminary data.</text>
</comment>
<dbReference type="InterPro" id="IPR050187">
    <property type="entry name" value="Lipid_Phosphate_FormReg"/>
</dbReference>
<keyword evidence="8" id="KW-1208">Phospholipid metabolism</keyword>
<keyword evidence="7" id="KW-0594">Phospholipid biosynthesis</keyword>
<proteinExistence type="inferred from homology"/>
<dbReference type="RefSeq" id="WP_177291682.1">
    <property type="nucleotide sequence ID" value="NZ_JBBMFJ010000014.1"/>
</dbReference>
<dbReference type="Pfam" id="PF00781">
    <property type="entry name" value="DAGK_cat"/>
    <property type="match status" value="1"/>
</dbReference>
<comment type="cofactor">
    <cofactor evidence="1">
        <name>Mg(2+)</name>
        <dbReference type="ChEBI" id="CHEBI:18420"/>
    </cofactor>
</comment>
<protein>
    <submittedName>
        <fullName evidence="10">YegS/Rv2252/BmrU family lipid kinase</fullName>
    </submittedName>
</protein>
<dbReference type="PANTHER" id="PTHR12358">
    <property type="entry name" value="SPHINGOSINE KINASE"/>
    <property type="match status" value="1"/>
</dbReference>
<gene>
    <name evidence="10" type="ORF">WMO41_08130</name>
</gene>
<feature type="domain" description="DAGKc" evidence="9">
    <location>
        <begin position="2"/>
        <end position="134"/>
    </location>
</feature>
<evidence type="ECO:0000313" key="10">
    <source>
        <dbReference type="EMBL" id="MEQ2563129.1"/>
    </source>
</evidence>
<keyword evidence="10" id="KW-0418">Kinase</keyword>
<evidence type="ECO:0000259" key="9">
    <source>
        <dbReference type="PROSITE" id="PS50146"/>
    </source>
</evidence>
<dbReference type="InterPro" id="IPR017438">
    <property type="entry name" value="ATP-NAD_kinase_N"/>
</dbReference>
<dbReference type="InterPro" id="IPR001206">
    <property type="entry name" value="Diacylglycerol_kinase_cat_dom"/>
</dbReference>
<sequence>MAKKKQMLLIINPRSGREKIRLKLLDILDAYTGAGYQVQVHVTQKALDARNAVLKYGAKKDLIVCSGGDGTLNEVISGMMELAKPVSLGYIPAGSTNDFASSLRLPRQMMPAALNAVNGSPYAIDIGHFCEDRYFVYVAGFGAFTEVSYLTPQDKKNLLGHQAYILEGVKSLASIKSYSMKISCPEETLEGEFIYGMVTNTVSVGGFKGLVNQNVALNDGLFEVLLIRTPKTPLELSSIVTGLLLREEEKSDLVYKFKTNRLTIHTQEPVDWVLDGEFGGTRTDVVIQNLPQQILMLCPPAADTQKHAEKTENNENNC</sequence>
<reference evidence="10 11" key="1">
    <citation type="submission" date="2024-03" db="EMBL/GenBank/DDBJ databases">
        <title>Human intestinal bacterial collection.</title>
        <authorList>
            <person name="Pauvert C."/>
            <person name="Hitch T.C.A."/>
            <person name="Clavel T."/>
        </authorList>
    </citation>
    <scope>NUCLEOTIDE SEQUENCE [LARGE SCALE GENOMIC DNA]</scope>
    <source>
        <strain evidence="10 11">CLA-AP-H27</strain>
    </source>
</reference>
<evidence type="ECO:0000256" key="6">
    <source>
        <dbReference type="ARBA" id="ARBA00023098"/>
    </source>
</evidence>
<dbReference type="Gene3D" id="2.60.200.40">
    <property type="match status" value="1"/>
</dbReference>
<keyword evidence="11" id="KW-1185">Reference proteome</keyword>
<keyword evidence="10" id="KW-0808">Transferase</keyword>
<keyword evidence="4" id="KW-0479">Metal-binding</keyword>
<evidence type="ECO:0000256" key="3">
    <source>
        <dbReference type="ARBA" id="ARBA00022516"/>
    </source>
</evidence>
<keyword evidence="3" id="KW-0444">Lipid biosynthesis</keyword>
<keyword evidence="5" id="KW-0460">Magnesium</keyword>
<dbReference type="Proteomes" id="UP001437460">
    <property type="component" value="Unassembled WGS sequence"/>
</dbReference>
<dbReference type="NCBIfam" id="TIGR00147">
    <property type="entry name" value="YegS/Rv2252/BmrU family lipid kinase"/>
    <property type="match status" value="1"/>
</dbReference>
<evidence type="ECO:0000256" key="2">
    <source>
        <dbReference type="ARBA" id="ARBA00005983"/>
    </source>
</evidence>
<evidence type="ECO:0000256" key="4">
    <source>
        <dbReference type="ARBA" id="ARBA00022723"/>
    </source>
</evidence>
<evidence type="ECO:0000256" key="5">
    <source>
        <dbReference type="ARBA" id="ARBA00022842"/>
    </source>
</evidence>
<keyword evidence="6" id="KW-0443">Lipid metabolism</keyword>
<dbReference type="Gene3D" id="3.40.50.10330">
    <property type="entry name" value="Probable inorganic polyphosphate/atp-NAD kinase, domain 1"/>
    <property type="match status" value="1"/>
</dbReference>
<dbReference type="SMART" id="SM00046">
    <property type="entry name" value="DAGKc"/>
    <property type="match status" value="1"/>
</dbReference>
<dbReference type="EMBL" id="JBBMFJ010000014">
    <property type="protein sequence ID" value="MEQ2563129.1"/>
    <property type="molecule type" value="Genomic_DNA"/>
</dbReference>